<name>A0A0R3JQW2_CALMK</name>
<evidence type="ECO:0000313" key="2">
    <source>
        <dbReference type="EMBL" id="KRQ85841.1"/>
    </source>
</evidence>
<dbReference type="RefSeq" id="WP_057979654.1">
    <property type="nucleotide sequence ID" value="NZ_LKHP01000025.1"/>
</dbReference>
<gene>
    <name evidence="2" type="primary">mshA_2</name>
    <name evidence="2" type="ORF">ABG79_02379</name>
</gene>
<dbReference type="PANTHER" id="PTHR45947">
    <property type="entry name" value="SULFOQUINOVOSYL TRANSFERASE SQD2"/>
    <property type="match status" value="1"/>
</dbReference>
<proteinExistence type="predicted"/>
<dbReference type="AlphaFoldDB" id="A0A0R3JQW2"/>
<dbReference type="InterPro" id="IPR001296">
    <property type="entry name" value="Glyco_trans_1"/>
</dbReference>
<evidence type="ECO:0000313" key="3">
    <source>
        <dbReference type="Proteomes" id="UP000052015"/>
    </source>
</evidence>
<dbReference type="CDD" id="cd03801">
    <property type="entry name" value="GT4_PimA-like"/>
    <property type="match status" value="1"/>
</dbReference>
<dbReference type="Proteomes" id="UP000052015">
    <property type="component" value="Unassembled WGS sequence"/>
</dbReference>
<dbReference type="GO" id="GO:0102710">
    <property type="term" value="F:D-inositol-3-phosphate glycosyltransferase activity"/>
    <property type="evidence" value="ECO:0007669"/>
    <property type="project" value="UniProtKB-EC"/>
</dbReference>
<dbReference type="Pfam" id="PF00534">
    <property type="entry name" value="Glycos_transf_1"/>
    <property type="match status" value="1"/>
</dbReference>
<organism evidence="2 3">
    <name type="scientific">Caloramator mitchellensis</name>
    <dbReference type="NCBI Taxonomy" id="908809"/>
    <lineage>
        <taxon>Bacteria</taxon>
        <taxon>Bacillati</taxon>
        <taxon>Bacillota</taxon>
        <taxon>Clostridia</taxon>
        <taxon>Eubacteriales</taxon>
        <taxon>Clostridiaceae</taxon>
        <taxon>Caloramator</taxon>
    </lineage>
</organism>
<dbReference type="SUPFAM" id="SSF53756">
    <property type="entry name" value="UDP-Glycosyltransferase/glycogen phosphorylase"/>
    <property type="match status" value="1"/>
</dbReference>
<dbReference type="Gene3D" id="3.40.50.2000">
    <property type="entry name" value="Glycogen Phosphorylase B"/>
    <property type="match status" value="2"/>
</dbReference>
<keyword evidence="2" id="KW-0808">Transferase</keyword>
<dbReference type="PANTHER" id="PTHR45947:SF3">
    <property type="entry name" value="SULFOQUINOVOSYL TRANSFERASE SQD2"/>
    <property type="match status" value="1"/>
</dbReference>
<reference evidence="2 3" key="1">
    <citation type="submission" date="2015-09" db="EMBL/GenBank/DDBJ databases">
        <title>Draft genome sequence of a Caloramator mitchellensis, a moderate thermophile from the Great Artesian Basin of Australia.</title>
        <authorList>
            <person name="Patel B.K."/>
        </authorList>
    </citation>
    <scope>NUCLEOTIDE SEQUENCE [LARGE SCALE GENOMIC DNA]</scope>
    <source>
        <strain evidence="2 3">VF08</strain>
    </source>
</reference>
<keyword evidence="3" id="KW-1185">Reference proteome</keyword>
<dbReference type="EC" id="2.4.1.250" evidence="2"/>
<comment type="caution">
    <text evidence="2">The sequence shown here is derived from an EMBL/GenBank/DDBJ whole genome shotgun (WGS) entry which is preliminary data.</text>
</comment>
<accession>A0A0R3JQW2</accession>
<dbReference type="InterPro" id="IPR050194">
    <property type="entry name" value="Glycosyltransferase_grp1"/>
</dbReference>
<dbReference type="EMBL" id="LKHP01000025">
    <property type="protein sequence ID" value="KRQ85841.1"/>
    <property type="molecule type" value="Genomic_DNA"/>
</dbReference>
<feature type="domain" description="Glycosyl transferase family 1" evidence="1">
    <location>
        <begin position="195"/>
        <end position="356"/>
    </location>
</feature>
<sequence length="381" mass="45597">MRILHIEDYFDPTAGYQINELLYASKNFDDEVFLITSTDMSPFHKKVDIKKDREFEEKTGVKIYRLDPILKISSRLLLNNFRKTIKKINPDIIFMHGIGDFKDLQLWGRKKKYKIVRDCHMSWVASKNKFRNIFYLFYKIFFASIINRTDKYEVIYALGEEEYEYLKKIGIKDHKIDFLRHGFNDSIMYFDEKGRKEIRSKYKFNEEDVVIAYIGKFNNSKRPDLIIDVIDNLDKRFIDDYKVKLLFIGPKEDTYIDMFNKKLEKIAKKIPVVLDESKPFTELRKYYSASDICIFPKETTLSSIHAQVCGCSVIMEKYKSNIERVIDSRNLYDIDNLYEAACILERIIKNNEHKENKKNMQVLFDREYKKQIIKFRSRALK</sequence>
<dbReference type="STRING" id="908809.ABG79_02379"/>
<protein>
    <submittedName>
        <fullName evidence="2">D-inositol-3-phosphate glycosyltransferase</fullName>
        <ecNumber evidence="2">2.4.1.250</ecNumber>
    </submittedName>
</protein>
<evidence type="ECO:0000259" key="1">
    <source>
        <dbReference type="Pfam" id="PF00534"/>
    </source>
</evidence>
<dbReference type="OrthoDB" id="9768685at2"/>
<keyword evidence="2" id="KW-0328">Glycosyltransferase</keyword>